<proteinExistence type="predicted"/>
<evidence type="ECO:0000313" key="1">
    <source>
        <dbReference type="EMBL" id="WUV46715.1"/>
    </source>
</evidence>
<protein>
    <recommendedName>
        <fullName evidence="3">MmyB-like transcription regulator ligand binding domain-containing protein</fullName>
    </recommendedName>
</protein>
<gene>
    <name evidence="1" type="ORF">OG563_00170</name>
</gene>
<accession>A0ABZ1YXW3</accession>
<name>A0ABZ1YXW3_9NOCA</name>
<organism evidence="1 2">
    <name type="scientific">Nocardia vinacea</name>
    <dbReference type="NCBI Taxonomy" id="96468"/>
    <lineage>
        <taxon>Bacteria</taxon>
        <taxon>Bacillati</taxon>
        <taxon>Actinomycetota</taxon>
        <taxon>Actinomycetes</taxon>
        <taxon>Mycobacteriales</taxon>
        <taxon>Nocardiaceae</taxon>
        <taxon>Nocardia</taxon>
    </lineage>
</organism>
<evidence type="ECO:0000313" key="2">
    <source>
        <dbReference type="Proteomes" id="UP001432062"/>
    </source>
</evidence>
<dbReference type="RefSeq" id="WP_329410702.1">
    <property type="nucleotide sequence ID" value="NZ_CP109441.1"/>
</dbReference>
<sequence>MAWIRANLPALDEDRFEPWHTGSPAPGALTARIEVRIHTPAARDRVTSITLTAAPVGDLPS</sequence>
<keyword evidence="2" id="KW-1185">Reference proteome</keyword>
<dbReference type="Proteomes" id="UP001432062">
    <property type="component" value="Chromosome"/>
</dbReference>
<dbReference type="EMBL" id="CP109441">
    <property type="protein sequence ID" value="WUV46715.1"/>
    <property type="molecule type" value="Genomic_DNA"/>
</dbReference>
<reference evidence="1" key="1">
    <citation type="submission" date="2022-10" db="EMBL/GenBank/DDBJ databases">
        <title>The complete genomes of actinobacterial strains from the NBC collection.</title>
        <authorList>
            <person name="Joergensen T.S."/>
            <person name="Alvarez Arevalo M."/>
            <person name="Sterndorff E.B."/>
            <person name="Faurdal D."/>
            <person name="Vuksanovic O."/>
            <person name="Mourched A.-S."/>
            <person name="Charusanti P."/>
            <person name="Shaw S."/>
            <person name="Blin K."/>
            <person name="Weber T."/>
        </authorList>
    </citation>
    <scope>NUCLEOTIDE SEQUENCE</scope>
    <source>
        <strain evidence="1">NBC_01482</strain>
    </source>
</reference>
<evidence type="ECO:0008006" key="3">
    <source>
        <dbReference type="Google" id="ProtNLM"/>
    </source>
</evidence>